<dbReference type="Proteomes" id="UP001058074">
    <property type="component" value="Unassembled WGS sequence"/>
</dbReference>
<evidence type="ECO:0000313" key="1">
    <source>
        <dbReference type="EMBL" id="GKX66863.1"/>
    </source>
</evidence>
<name>A0ACB5RC99_9CLOT</name>
<dbReference type="EMBL" id="BROD01000001">
    <property type="protein sequence ID" value="GKX66863.1"/>
    <property type="molecule type" value="Genomic_DNA"/>
</dbReference>
<keyword evidence="2" id="KW-1185">Reference proteome</keyword>
<protein>
    <submittedName>
        <fullName evidence="1">Uncharacterized protein</fullName>
    </submittedName>
</protein>
<sequence length="228" mass="25804">MDGRDFEVNKEEVLRYLGYRGQEIDCSLHSLIDELRKEIRELSKIRFIYKEYNIKQSDGVIELENSSISLAGHSITAHLQNSKTAIVMAATLGNNVDLRIRYYEKIDMQKALILDACATTLIEEVCDAVEKTIRDKVASRGNLNYRYSPGYGDLTLDCQRGIVTSLETPKYLGLNLNSHNILIPRKSVTAILGWVSDEKPVETKRGCEYCRLKDSCNFRKGGKSCGNK</sequence>
<gene>
    <name evidence="1" type="ORF">rsdtw13_21210</name>
</gene>
<comment type="caution">
    <text evidence="1">The sequence shown here is derived from an EMBL/GenBank/DDBJ whole genome shotgun (WGS) entry which is preliminary data.</text>
</comment>
<proteinExistence type="predicted"/>
<accession>A0ACB5RC99</accession>
<reference evidence="1" key="1">
    <citation type="journal article" date="2025" name="Int. J. Syst. Evol. Microbiol.">
        <title>Inconstantimicrobium mannanitabidum sp. nov., a novel member of the family Clostridiaceae isolated from anoxic soil under the treatment of reductive soil disinfestation.</title>
        <authorList>
            <person name="Ueki A."/>
            <person name="Tonouchi A."/>
            <person name="Honma S."/>
            <person name="Kaku N."/>
            <person name="Ueki K."/>
        </authorList>
    </citation>
    <scope>NUCLEOTIDE SEQUENCE</scope>
    <source>
        <strain evidence="1">TW13</strain>
    </source>
</reference>
<organism evidence="1 2">
    <name type="scientific">Inconstantimicrobium mannanitabidum</name>
    <dbReference type="NCBI Taxonomy" id="1604901"/>
    <lineage>
        <taxon>Bacteria</taxon>
        <taxon>Bacillati</taxon>
        <taxon>Bacillota</taxon>
        <taxon>Clostridia</taxon>
        <taxon>Eubacteriales</taxon>
        <taxon>Clostridiaceae</taxon>
        <taxon>Inconstantimicrobium</taxon>
    </lineage>
</organism>
<evidence type="ECO:0000313" key="2">
    <source>
        <dbReference type="Proteomes" id="UP001058074"/>
    </source>
</evidence>